<name>A0A0E9W0C8_ANGAN</name>
<dbReference type="AlphaFoldDB" id="A0A0E9W0C8"/>
<reference evidence="1" key="2">
    <citation type="journal article" date="2015" name="Fish Shellfish Immunol.">
        <title>Early steps in the European eel (Anguilla anguilla)-Vibrio vulnificus interaction in the gills: Role of the RtxA13 toxin.</title>
        <authorList>
            <person name="Callol A."/>
            <person name="Pajuelo D."/>
            <person name="Ebbesson L."/>
            <person name="Teles M."/>
            <person name="MacKenzie S."/>
            <person name="Amaro C."/>
        </authorList>
    </citation>
    <scope>NUCLEOTIDE SEQUENCE</scope>
</reference>
<reference evidence="1" key="1">
    <citation type="submission" date="2014-11" db="EMBL/GenBank/DDBJ databases">
        <authorList>
            <person name="Amaro Gonzalez C."/>
        </authorList>
    </citation>
    <scope>NUCLEOTIDE SEQUENCE</scope>
</reference>
<evidence type="ECO:0000313" key="1">
    <source>
        <dbReference type="EMBL" id="JAH83812.1"/>
    </source>
</evidence>
<organism evidence="1">
    <name type="scientific">Anguilla anguilla</name>
    <name type="common">European freshwater eel</name>
    <name type="synonym">Muraena anguilla</name>
    <dbReference type="NCBI Taxonomy" id="7936"/>
    <lineage>
        <taxon>Eukaryota</taxon>
        <taxon>Metazoa</taxon>
        <taxon>Chordata</taxon>
        <taxon>Craniata</taxon>
        <taxon>Vertebrata</taxon>
        <taxon>Euteleostomi</taxon>
        <taxon>Actinopterygii</taxon>
        <taxon>Neopterygii</taxon>
        <taxon>Teleostei</taxon>
        <taxon>Anguilliformes</taxon>
        <taxon>Anguillidae</taxon>
        <taxon>Anguilla</taxon>
    </lineage>
</organism>
<dbReference type="EMBL" id="GBXM01024765">
    <property type="protein sequence ID" value="JAH83812.1"/>
    <property type="molecule type" value="Transcribed_RNA"/>
</dbReference>
<proteinExistence type="predicted"/>
<protein>
    <submittedName>
        <fullName evidence="1">Uncharacterized protein</fullName>
    </submittedName>
</protein>
<sequence length="18" mass="2143">MNIRLAIEKQHIHINPSK</sequence>
<accession>A0A0E9W0C8</accession>